<dbReference type="AlphaFoldDB" id="A0A2P5A6C2"/>
<sequence>MQSVRAQTNLGQKKTPDQIAKLRLGRASSQATLTGRPVGLGRIARTGYNSKDGSSLPFEINGSVLCHTKNGAVVGTAYKEMKVPLFPIIAVHSQNEEIISPPLAFCVTVKSLLN</sequence>
<proteinExistence type="predicted"/>
<evidence type="ECO:0000313" key="1">
    <source>
        <dbReference type="EMBL" id="PON32097.1"/>
    </source>
</evidence>
<organism evidence="1 2">
    <name type="scientific">Parasponia andersonii</name>
    <name type="common">Sponia andersonii</name>
    <dbReference type="NCBI Taxonomy" id="3476"/>
    <lineage>
        <taxon>Eukaryota</taxon>
        <taxon>Viridiplantae</taxon>
        <taxon>Streptophyta</taxon>
        <taxon>Embryophyta</taxon>
        <taxon>Tracheophyta</taxon>
        <taxon>Spermatophyta</taxon>
        <taxon>Magnoliopsida</taxon>
        <taxon>eudicotyledons</taxon>
        <taxon>Gunneridae</taxon>
        <taxon>Pentapetalae</taxon>
        <taxon>rosids</taxon>
        <taxon>fabids</taxon>
        <taxon>Rosales</taxon>
        <taxon>Cannabaceae</taxon>
        <taxon>Parasponia</taxon>
    </lineage>
</organism>
<dbReference type="Proteomes" id="UP000237105">
    <property type="component" value="Unassembled WGS sequence"/>
</dbReference>
<comment type="caution">
    <text evidence="1">The sequence shown here is derived from an EMBL/GenBank/DDBJ whole genome shotgun (WGS) entry which is preliminary data.</text>
</comment>
<evidence type="ECO:0000313" key="2">
    <source>
        <dbReference type="Proteomes" id="UP000237105"/>
    </source>
</evidence>
<dbReference type="EMBL" id="JXTB01000869">
    <property type="protein sequence ID" value="PON32097.1"/>
    <property type="molecule type" value="Genomic_DNA"/>
</dbReference>
<accession>A0A2P5A6C2</accession>
<protein>
    <submittedName>
        <fullName evidence="1">Uncharacterized protein</fullName>
    </submittedName>
</protein>
<keyword evidence="2" id="KW-1185">Reference proteome</keyword>
<gene>
    <name evidence="1" type="ORF">PanWU01x14_364250</name>
</gene>
<reference evidence="2" key="1">
    <citation type="submission" date="2016-06" db="EMBL/GenBank/DDBJ databases">
        <title>Parallel loss of symbiosis genes in relatives of nitrogen-fixing non-legume Parasponia.</title>
        <authorList>
            <person name="Van Velzen R."/>
            <person name="Holmer R."/>
            <person name="Bu F."/>
            <person name="Rutten L."/>
            <person name="Van Zeijl A."/>
            <person name="Liu W."/>
            <person name="Santuari L."/>
            <person name="Cao Q."/>
            <person name="Sharma T."/>
            <person name="Shen D."/>
            <person name="Roswanjaya Y."/>
            <person name="Wardhani T."/>
            <person name="Kalhor M.S."/>
            <person name="Jansen J."/>
            <person name="Van den Hoogen J."/>
            <person name="Gungor B."/>
            <person name="Hartog M."/>
            <person name="Hontelez J."/>
            <person name="Verver J."/>
            <person name="Yang W.-C."/>
            <person name="Schijlen E."/>
            <person name="Repin R."/>
            <person name="Schilthuizen M."/>
            <person name="Schranz E."/>
            <person name="Heidstra R."/>
            <person name="Miyata K."/>
            <person name="Fedorova E."/>
            <person name="Kohlen W."/>
            <person name="Bisseling T."/>
            <person name="Smit S."/>
            <person name="Geurts R."/>
        </authorList>
    </citation>
    <scope>NUCLEOTIDE SEQUENCE [LARGE SCALE GENOMIC DNA]</scope>
    <source>
        <strain evidence="2">cv. WU1-14</strain>
    </source>
</reference>
<dbReference type="OrthoDB" id="25503at2759"/>
<name>A0A2P5A6C2_PARAD</name>